<name>A0ABV8X9Q1_9LACT</name>
<sequence>MAIQILLNFFVAVVWTFITGTFTAHKFIIGWLIGAILLFLMRRFLSERFYFARIWSMVKLIILFLKELILSNIAVMKLVLEPTLPVSPAIFAYPTELRSDWEITLLSVLITLTPGTLVIDVSEDQKTLFIHAIHADEIDEAISSIKNTFEKAIMEVSRS</sequence>
<dbReference type="PANTHER" id="PTHR34584">
    <property type="entry name" value="NA(+)/H(+) ANTIPORTER SUBUNIT E1"/>
    <property type="match status" value="1"/>
</dbReference>
<comment type="similarity">
    <text evidence="2">Belongs to the CPA3 antiporters (TC 2.A.63) subunit E family.</text>
</comment>
<keyword evidence="3" id="KW-0813">Transport</keyword>
<dbReference type="EMBL" id="JBHSEC010000020">
    <property type="protein sequence ID" value="MFC4411357.1"/>
    <property type="molecule type" value="Genomic_DNA"/>
</dbReference>
<evidence type="ECO:0000313" key="10">
    <source>
        <dbReference type="Proteomes" id="UP001595817"/>
    </source>
</evidence>
<feature type="transmembrane region" description="Helical" evidence="8">
    <location>
        <begin position="5"/>
        <end position="22"/>
    </location>
</feature>
<keyword evidence="10" id="KW-1185">Reference proteome</keyword>
<keyword evidence="7 8" id="KW-0472">Membrane</keyword>
<evidence type="ECO:0000256" key="8">
    <source>
        <dbReference type="SAM" id="Phobius"/>
    </source>
</evidence>
<comment type="subcellular location">
    <subcellularLocation>
        <location evidence="1">Cell membrane</location>
        <topology evidence="1">Multi-pass membrane protein</topology>
    </subcellularLocation>
</comment>
<evidence type="ECO:0000256" key="6">
    <source>
        <dbReference type="ARBA" id="ARBA00022989"/>
    </source>
</evidence>
<keyword evidence="4" id="KW-1003">Cell membrane</keyword>
<dbReference type="PIRSF" id="PIRSF019239">
    <property type="entry name" value="MrpE"/>
    <property type="match status" value="1"/>
</dbReference>
<feature type="transmembrane region" description="Helical" evidence="8">
    <location>
        <begin position="28"/>
        <end position="45"/>
    </location>
</feature>
<evidence type="ECO:0000256" key="3">
    <source>
        <dbReference type="ARBA" id="ARBA00022449"/>
    </source>
</evidence>
<keyword evidence="5 8" id="KW-0812">Transmembrane</keyword>
<dbReference type="PANTHER" id="PTHR34584:SF1">
    <property type="entry name" value="NA(+)_H(+) ANTIPORTER SUBUNIT E1"/>
    <property type="match status" value="1"/>
</dbReference>
<keyword evidence="6 8" id="KW-1133">Transmembrane helix</keyword>
<accession>A0ABV8X9Q1</accession>
<dbReference type="NCBIfam" id="NF009292">
    <property type="entry name" value="PRK12651.1-3"/>
    <property type="match status" value="1"/>
</dbReference>
<gene>
    <name evidence="9" type="ORF">ACFOZY_13090</name>
</gene>
<comment type="caution">
    <text evidence="9">The sequence shown here is derived from an EMBL/GenBank/DDBJ whole genome shotgun (WGS) entry which is preliminary data.</text>
</comment>
<evidence type="ECO:0000256" key="5">
    <source>
        <dbReference type="ARBA" id="ARBA00022692"/>
    </source>
</evidence>
<protein>
    <submittedName>
        <fullName evidence="9">Na+/H+ antiporter subunit E</fullName>
    </submittedName>
</protein>
<keyword evidence="3" id="KW-0050">Antiport</keyword>
<evidence type="ECO:0000313" key="9">
    <source>
        <dbReference type="EMBL" id="MFC4411357.1"/>
    </source>
</evidence>
<proteinExistence type="inferred from homology"/>
<dbReference type="RefSeq" id="WP_378156235.1">
    <property type="nucleotide sequence ID" value="NZ_JBHSEC010000020.1"/>
</dbReference>
<organism evidence="9 10">
    <name type="scientific">Chungangia koreensis</name>
    <dbReference type="NCBI Taxonomy" id="752657"/>
    <lineage>
        <taxon>Bacteria</taxon>
        <taxon>Bacillati</taxon>
        <taxon>Bacillota</taxon>
        <taxon>Bacilli</taxon>
        <taxon>Lactobacillales</taxon>
        <taxon>Chungangia</taxon>
    </lineage>
</organism>
<evidence type="ECO:0000256" key="2">
    <source>
        <dbReference type="ARBA" id="ARBA00006228"/>
    </source>
</evidence>
<dbReference type="Proteomes" id="UP001595817">
    <property type="component" value="Unassembled WGS sequence"/>
</dbReference>
<dbReference type="InterPro" id="IPR002758">
    <property type="entry name" value="Cation_antiport_E"/>
</dbReference>
<evidence type="ECO:0000256" key="7">
    <source>
        <dbReference type="ARBA" id="ARBA00023136"/>
    </source>
</evidence>
<dbReference type="Pfam" id="PF01899">
    <property type="entry name" value="MNHE"/>
    <property type="match status" value="1"/>
</dbReference>
<reference evidence="10" key="1">
    <citation type="journal article" date="2019" name="Int. J. Syst. Evol. Microbiol.">
        <title>The Global Catalogue of Microorganisms (GCM) 10K type strain sequencing project: providing services to taxonomists for standard genome sequencing and annotation.</title>
        <authorList>
            <consortium name="The Broad Institute Genomics Platform"/>
            <consortium name="The Broad Institute Genome Sequencing Center for Infectious Disease"/>
            <person name="Wu L."/>
            <person name="Ma J."/>
        </authorList>
    </citation>
    <scope>NUCLEOTIDE SEQUENCE [LARGE SCALE GENOMIC DNA]</scope>
    <source>
        <strain evidence="10">CCUG 59778</strain>
    </source>
</reference>
<evidence type="ECO:0000256" key="1">
    <source>
        <dbReference type="ARBA" id="ARBA00004651"/>
    </source>
</evidence>
<evidence type="ECO:0000256" key="4">
    <source>
        <dbReference type="ARBA" id="ARBA00022475"/>
    </source>
</evidence>